<reference evidence="2 3" key="2">
    <citation type="submission" date="2018-11" db="EMBL/GenBank/DDBJ databases">
        <authorList>
            <consortium name="Pathogen Informatics"/>
        </authorList>
    </citation>
    <scope>NUCLEOTIDE SEQUENCE [LARGE SCALE GENOMIC DNA]</scope>
    <source>
        <strain evidence="2 3">Egypt</strain>
    </source>
</reference>
<feature type="coiled-coil region" evidence="1">
    <location>
        <begin position="28"/>
        <end position="58"/>
    </location>
</feature>
<dbReference type="WBParaSite" id="ECPE_0001709901-mRNA-1">
    <property type="protein sequence ID" value="ECPE_0001709901-mRNA-1"/>
    <property type="gene ID" value="ECPE_0001709901"/>
</dbReference>
<dbReference type="Proteomes" id="UP000272942">
    <property type="component" value="Unassembled WGS sequence"/>
</dbReference>
<protein>
    <submittedName>
        <fullName evidence="2 4">Uncharacterized protein</fullName>
    </submittedName>
</protein>
<name>A0A183BCX0_9TREM</name>
<reference evidence="4" key="1">
    <citation type="submission" date="2016-06" db="UniProtKB">
        <authorList>
            <consortium name="WormBaseParasite"/>
        </authorList>
    </citation>
    <scope>IDENTIFICATION</scope>
</reference>
<proteinExistence type="predicted"/>
<keyword evidence="3" id="KW-1185">Reference proteome</keyword>
<dbReference type="EMBL" id="UZAN01067255">
    <property type="protein sequence ID" value="VDP94332.1"/>
    <property type="molecule type" value="Genomic_DNA"/>
</dbReference>
<keyword evidence="1" id="KW-0175">Coiled coil</keyword>
<evidence type="ECO:0000313" key="2">
    <source>
        <dbReference type="EMBL" id="VDP94332.1"/>
    </source>
</evidence>
<evidence type="ECO:0000313" key="4">
    <source>
        <dbReference type="WBParaSite" id="ECPE_0001709901-mRNA-1"/>
    </source>
</evidence>
<accession>A0A183BCX0</accession>
<sequence length="80" mass="9379">MLMLFNEKETLQNDLNKKRLSKMGLSDNADFTEEANEIRRLLQLVRNQEDEIDRITKELGLSSSLTVQSTEDDSRLHQKR</sequence>
<gene>
    <name evidence="2" type="ORF">ECPE_LOCUS17055</name>
</gene>
<organism evidence="4">
    <name type="scientific">Echinostoma caproni</name>
    <dbReference type="NCBI Taxonomy" id="27848"/>
    <lineage>
        <taxon>Eukaryota</taxon>
        <taxon>Metazoa</taxon>
        <taxon>Spiralia</taxon>
        <taxon>Lophotrochozoa</taxon>
        <taxon>Platyhelminthes</taxon>
        <taxon>Trematoda</taxon>
        <taxon>Digenea</taxon>
        <taxon>Plagiorchiida</taxon>
        <taxon>Echinostomata</taxon>
        <taxon>Echinostomatoidea</taxon>
        <taxon>Echinostomatidae</taxon>
        <taxon>Echinostoma</taxon>
    </lineage>
</organism>
<evidence type="ECO:0000313" key="3">
    <source>
        <dbReference type="Proteomes" id="UP000272942"/>
    </source>
</evidence>
<evidence type="ECO:0000256" key="1">
    <source>
        <dbReference type="SAM" id="Coils"/>
    </source>
</evidence>
<dbReference type="AlphaFoldDB" id="A0A183BCX0"/>